<evidence type="ECO:0000313" key="2">
    <source>
        <dbReference type="EMBL" id="CAD7202900.1"/>
    </source>
</evidence>
<evidence type="ECO:0000256" key="1">
    <source>
        <dbReference type="SAM" id="MobiDB-lite"/>
    </source>
</evidence>
<gene>
    <name evidence="2" type="ORF">TDIB3V08_LOCUS9079</name>
</gene>
<feature type="compositionally biased region" description="Basic and acidic residues" evidence="1">
    <location>
        <begin position="11"/>
        <end position="28"/>
    </location>
</feature>
<proteinExistence type="predicted"/>
<feature type="compositionally biased region" description="Basic residues" evidence="1">
    <location>
        <begin position="1"/>
        <end position="10"/>
    </location>
</feature>
<dbReference type="AlphaFoldDB" id="A0A7R8VSM9"/>
<reference evidence="2" key="1">
    <citation type="submission" date="2020-11" db="EMBL/GenBank/DDBJ databases">
        <authorList>
            <person name="Tran Van P."/>
        </authorList>
    </citation>
    <scope>NUCLEOTIDE SEQUENCE</scope>
</reference>
<protein>
    <submittedName>
        <fullName evidence="2">Uncharacterized protein</fullName>
    </submittedName>
</protein>
<accession>A0A7R8VSM9</accession>
<name>A0A7R8VSM9_TIMDO</name>
<organism evidence="2">
    <name type="scientific">Timema douglasi</name>
    <name type="common">Walking stick</name>
    <dbReference type="NCBI Taxonomy" id="61478"/>
    <lineage>
        <taxon>Eukaryota</taxon>
        <taxon>Metazoa</taxon>
        <taxon>Ecdysozoa</taxon>
        <taxon>Arthropoda</taxon>
        <taxon>Hexapoda</taxon>
        <taxon>Insecta</taxon>
        <taxon>Pterygota</taxon>
        <taxon>Neoptera</taxon>
        <taxon>Polyneoptera</taxon>
        <taxon>Phasmatodea</taxon>
        <taxon>Timematodea</taxon>
        <taxon>Timematoidea</taxon>
        <taxon>Timematidae</taxon>
        <taxon>Timema</taxon>
    </lineage>
</organism>
<feature type="region of interest" description="Disordered" evidence="1">
    <location>
        <begin position="1"/>
        <end position="28"/>
    </location>
</feature>
<dbReference type="EMBL" id="OA569919">
    <property type="protein sequence ID" value="CAD7202900.1"/>
    <property type="molecule type" value="Genomic_DNA"/>
</dbReference>
<sequence>METLRRKMNGHQHETKMKNKDKPVAPHAETHNLDFNHCYTTKMVKSLNKEICNPSQLRICEPTHQYIIKSRQAPNLNLSVLSKQVLLQYHQARKSTTLADDPLSIRQTINKKKIISGNVQKTKKVQADIAYLLLQKFYSES</sequence>